<feature type="domain" description="Rhodanese" evidence="4">
    <location>
        <begin position="274"/>
        <end position="349"/>
    </location>
</feature>
<dbReference type="EMBL" id="CP065628">
    <property type="protein sequence ID" value="QPR30637.1"/>
    <property type="molecule type" value="Genomic_DNA"/>
</dbReference>
<dbReference type="GO" id="GO:0016779">
    <property type="term" value="F:nucleotidyltransferase activity"/>
    <property type="evidence" value="ECO:0007669"/>
    <property type="project" value="UniProtKB-KW"/>
</dbReference>
<evidence type="ECO:0000313" key="6">
    <source>
        <dbReference type="EMBL" id="QQB82472.1"/>
    </source>
</evidence>
<keyword evidence="2" id="KW-0547">Nucleotide-binding</keyword>
<keyword evidence="1" id="KW-0808">Transferase</keyword>
<dbReference type="AlphaFoldDB" id="A0AB37GFX6"/>
<dbReference type="GO" id="GO:0005524">
    <property type="term" value="F:ATP binding"/>
    <property type="evidence" value="ECO:0007669"/>
    <property type="project" value="UniProtKB-KW"/>
</dbReference>
<dbReference type="Pfam" id="PF00581">
    <property type="entry name" value="Rhodanese"/>
    <property type="match status" value="1"/>
</dbReference>
<dbReference type="Gene3D" id="3.40.250.10">
    <property type="entry name" value="Rhodanese-like domain"/>
    <property type="match status" value="1"/>
</dbReference>
<dbReference type="SMART" id="SM00450">
    <property type="entry name" value="RHOD"/>
    <property type="match status" value="1"/>
</dbReference>
<dbReference type="Pfam" id="PF00899">
    <property type="entry name" value="ThiF"/>
    <property type="match status" value="1"/>
</dbReference>
<evidence type="ECO:0000256" key="3">
    <source>
        <dbReference type="ARBA" id="ARBA00022840"/>
    </source>
</evidence>
<dbReference type="FunFam" id="3.40.50.720:FF:000033">
    <property type="entry name" value="Adenylyltransferase and sulfurtransferase MOCS3"/>
    <property type="match status" value="1"/>
</dbReference>
<dbReference type="InterPro" id="IPR045886">
    <property type="entry name" value="ThiF/MoeB/HesA"/>
</dbReference>
<keyword evidence="5" id="KW-0548">Nucleotidyltransferase</keyword>
<dbReference type="GO" id="GO:0008146">
    <property type="term" value="F:sulfotransferase activity"/>
    <property type="evidence" value="ECO:0007669"/>
    <property type="project" value="TreeGrafter"/>
</dbReference>
<dbReference type="SUPFAM" id="SSF69572">
    <property type="entry name" value="Activating enzymes of the ubiquitin-like proteins"/>
    <property type="match status" value="1"/>
</dbReference>
<evidence type="ECO:0000313" key="8">
    <source>
        <dbReference type="Proteomes" id="UP000595198"/>
    </source>
</evidence>
<dbReference type="GO" id="GO:0005829">
    <property type="term" value="C:cytosol"/>
    <property type="evidence" value="ECO:0007669"/>
    <property type="project" value="TreeGrafter"/>
</dbReference>
<dbReference type="GO" id="GO:0004792">
    <property type="term" value="F:thiosulfate-cyanide sulfurtransferase activity"/>
    <property type="evidence" value="ECO:0007669"/>
    <property type="project" value="TreeGrafter"/>
</dbReference>
<dbReference type="InterPro" id="IPR036873">
    <property type="entry name" value="Rhodanese-like_dom_sf"/>
</dbReference>
<sequence>MTNSEISSSDLVLSDRYRRQVSLPGFGLNAQKTLAEAHVLCIGAGGLGSPALQYLAAAGTGHITIVDDDVVELSNLHRQIIHTTDDIGKNKVDSAGAHIAAINPDTVVETHARRLDREFAVELCARADVVFDGSDNFATRHIVSAACAQAEIPHVWGSILGFDAQMSVFWAGRGPIYEDLYPHPPAAGQVPNCAQAGVLGPIVGIVGTTMALEVIKIISGVGAPMIGKVGYFDGLHSNWRYFPLAANPEVTTKVQHTGPVTNEIPSVRDAAEALATGLPLIDIREPEEFAEGHLEGARNIPLSTIRADEEYKLPSPAIVYCASGMRSAVAIELMTQRGVTGILNVRGGIL</sequence>
<name>A0AB37GFX6_CORAY</name>
<dbReference type="Gene3D" id="3.40.50.720">
    <property type="entry name" value="NAD(P)-binding Rossmann-like Domain"/>
    <property type="match status" value="1"/>
</dbReference>
<dbReference type="InterPro" id="IPR000594">
    <property type="entry name" value="ThiF_NAD_FAD-bd"/>
</dbReference>
<evidence type="ECO:0000256" key="1">
    <source>
        <dbReference type="ARBA" id="ARBA00022679"/>
    </source>
</evidence>
<dbReference type="PANTHER" id="PTHR10953">
    <property type="entry name" value="UBIQUITIN-ACTIVATING ENZYME E1"/>
    <property type="match status" value="1"/>
</dbReference>
<dbReference type="RefSeq" id="WP_197914681.1">
    <property type="nucleotide sequence ID" value="NZ_CP065628.1"/>
</dbReference>
<reference evidence="7 8" key="1">
    <citation type="submission" date="2020-12" db="EMBL/GenBank/DDBJ databases">
        <title>FDA dAtabase for Regulatory Grade micrObial Sequences (FDA-ARGOS): Supporting development and validation of Infectious Disease Dx tests.</title>
        <authorList>
            <person name="Sproer C."/>
            <person name="Gronow S."/>
            <person name="Severitt S."/>
            <person name="Schroder I."/>
            <person name="Tallon L."/>
            <person name="Sadzewicz L."/>
            <person name="Zhao X."/>
            <person name="Boylan J."/>
            <person name="Ott S."/>
            <person name="Bowen H."/>
            <person name="Vavikolanu K."/>
            <person name="Mehta A."/>
            <person name="Aluvathingal J."/>
            <person name="Nadendla S."/>
            <person name="Lowell S."/>
            <person name="Myers T."/>
            <person name="Yan Y."/>
            <person name="Sichtig H."/>
        </authorList>
    </citation>
    <scope>NUCLEOTIDE SEQUENCE [LARGE SCALE GENOMIC DNA]</scope>
    <source>
        <strain evidence="5 7">FDAARGOS_938</strain>
        <strain evidence="6 8">FDAARGOS_991</strain>
    </source>
</reference>
<dbReference type="GO" id="GO:0008641">
    <property type="term" value="F:ubiquitin-like modifier activating enzyme activity"/>
    <property type="evidence" value="ECO:0007669"/>
    <property type="project" value="InterPro"/>
</dbReference>
<dbReference type="Proteomes" id="UP000594774">
    <property type="component" value="Chromosome"/>
</dbReference>
<keyword evidence="8" id="KW-1185">Reference proteome</keyword>
<evidence type="ECO:0000313" key="7">
    <source>
        <dbReference type="Proteomes" id="UP000594774"/>
    </source>
</evidence>
<dbReference type="PANTHER" id="PTHR10953:SF102">
    <property type="entry name" value="ADENYLYLTRANSFERASE AND SULFURTRANSFERASE MOCS3"/>
    <property type="match status" value="1"/>
</dbReference>
<keyword evidence="3" id="KW-0067">ATP-binding</keyword>
<evidence type="ECO:0000259" key="4">
    <source>
        <dbReference type="PROSITE" id="PS50206"/>
    </source>
</evidence>
<dbReference type="CDD" id="cd00158">
    <property type="entry name" value="RHOD"/>
    <property type="match status" value="1"/>
</dbReference>
<organism evidence="5 7">
    <name type="scientific">Corynebacterium amycolatum</name>
    <dbReference type="NCBI Taxonomy" id="43765"/>
    <lineage>
        <taxon>Bacteria</taxon>
        <taxon>Bacillati</taxon>
        <taxon>Actinomycetota</taxon>
        <taxon>Actinomycetes</taxon>
        <taxon>Mycobacteriales</taxon>
        <taxon>Corynebacteriaceae</taxon>
        <taxon>Corynebacterium</taxon>
    </lineage>
</organism>
<evidence type="ECO:0000256" key="2">
    <source>
        <dbReference type="ARBA" id="ARBA00022741"/>
    </source>
</evidence>
<evidence type="ECO:0000313" key="5">
    <source>
        <dbReference type="EMBL" id="QPR30637.1"/>
    </source>
</evidence>
<dbReference type="InterPro" id="IPR035985">
    <property type="entry name" value="Ubiquitin-activating_enz"/>
</dbReference>
<dbReference type="Proteomes" id="UP000595198">
    <property type="component" value="Chromosome"/>
</dbReference>
<dbReference type="CDD" id="cd00757">
    <property type="entry name" value="ThiF_MoeB_HesA_family"/>
    <property type="match status" value="1"/>
</dbReference>
<accession>A0AB37GFX6</accession>
<dbReference type="PROSITE" id="PS50206">
    <property type="entry name" value="RHODANESE_3"/>
    <property type="match status" value="1"/>
</dbReference>
<dbReference type="InterPro" id="IPR001763">
    <property type="entry name" value="Rhodanese-like_dom"/>
</dbReference>
<dbReference type="EMBL" id="CP066023">
    <property type="protein sequence ID" value="QQB82472.1"/>
    <property type="molecule type" value="Genomic_DNA"/>
</dbReference>
<gene>
    <name evidence="5" type="ORF">I6G95_10680</name>
    <name evidence="6" type="ORF">I6H48_11240</name>
</gene>
<protein>
    <submittedName>
        <fullName evidence="5">ThiF family adenylyltransferase</fullName>
    </submittedName>
</protein>
<proteinExistence type="predicted"/>